<dbReference type="InterPro" id="IPR020472">
    <property type="entry name" value="WD40_PAC1"/>
</dbReference>
<dbReference type="Gene3D" id="1.20.1280.50">
    <property type="match status" value="1"/>
</dbReference>
<evidence type="ECO:0000256" key="1">
    <source>
        <dbReference type="SAM" id="MobiDB-lite"/>
    </source>
</evidence>
<dbReference type="SUPFAM" id="SSF50998">
    <property type="entry name" value="Quinoprotein alcohol dehydrogenase-like"/>
    <property type="match status" value="1"/>
</dbReference>
<dbReference type="InterPro" id="IPR001680">
    <property type="entry name" value="WD40_rpt"/>
</dbReference>
<reference evidence="2" key="1">
    <citation type="submission" date="2022-03" db="EMBL/GenBank/DDBJ databases">
        <authorList>
            <person name="Martin C."/>
        </authorList>
    </citation>
    <scope>NUCLEOTIDE SEQUENCE</scope>
</reference>
<dbReference type="GO" id="GO:1990234">
    <property type="term" value="C:transferase complex"/>
    <property type="evidence" value="ECO:0007669"/>
    <property type="project" value="UniProtKB-ARBA"/>
</dbReference>
<protein>
    <submittedName>
        <fullName evidence="2">Uncharacterized protein</fullName>
    </submittedName>
</protein>
<feature type="compositionally biased region" description="Basic and acidic residues" evidence="1">
    <location>
        <begin position="148"/>
        <end position="161"/>
    </location>
</feature>
<keyword evidence="3" id="KW-1185">Reference proteome</keyword>
<dbReference type="AlphaFoldDB" id="A0A8J1TEF3"/>
<evidence type="ECO:0000313" key="3">
    <source>
        <dbReference type="Proteomes" id="UP000749559"/>
    </source>
</evidence>
<dbReference type="Pfam" id="PF12937">
    <property type="entry name" value="F-box-like"/>
    <property type="match status" value="1"/>
</dbReference>
<dbReference type="InterPro" id="IPR011047">
    <property type="entry name" value="Quinoprotein_ADH-like_sf"/>
</dbReference>
<comment type="caution">
    <text evidence="2">The sequence shown here is derived from an EMBL/GenBank/DDBJ whole genome shotgun (WGS) entry which is preliminary data.</text>
</comment>
<dbReference type="InterPro" id="IPR019775">
    <property type="entry name" value="WD40_repeat_CS"/>
</dbReference>
<dbReference type="OrthoDB" id="5580488at2759"/>
<dbReference type="PANTHER" id="PTHR22847">
    <property type="entry name" value="WD40 REPEAT PROTEIN"/>
    <property type="match status" value="1"/>
</dbReference>
<dbReference type="PROSITE" id="PS00678">
    <property type="entry name" value="WD_REPEATS_1"/>
    <property type="match status" value="4"/>
</dbReference>
<dbReference type="EMBL" id="CAIIXF020000011">
    <property type="protein sequence ID" value="CAH1798892.1"/>
    <property type="molecule type" value="Genomic_DNA"/>
</dbReference>
<dbReference type="PROSITE" id="PS50082">
    <property type="entry name" value="WD_REPEATS_2"/>
    <property type="match status" value="6"/>
</dbReference>
<dbReference type="SUPFAM" id="SSF81383">
    <property type="entry name" value="F-box domain"/>
    <property type="match status" value="1"/>
</dbReference>
<dbReference type="InterPro" id="IPR036047">
    <property type="entry name" value="F-box-like_dom_sf"/>
</dbReference>
<dbReference type="PRINTS" id="PR00320">
    <property type="entry name" value="GPROTEINBRPT"/>
</dbReference>
<dbReference type="Pfam" id="PF00400">
    <property type="entry name" value="WD40"/>
    <property type="match status" value="6"/>
</dbReference>
<dbReference type="SMART" id="SM00320">
    <property type="entry name" value="WD40"/>
    <property type="match status" value="6"/>
</dbReference>
<organism evidence="2 3">
    <name type="scientific">Owenia fusiformis</name>
    <name type="common">Polychaete worm</name>
    <dbReference type="NCBI Taxonomy" id="6347"/>
    <lineage>
        <taxon>Eukaryota</taxon>
        <taxon>Metazoa</taxon>
        <taxon>Spiralia</taxon>
        <taxon>Lophotrochozoa</taxon>
        <taxon>Annelida</taxon>
        <taxon>Polychaeta</taxon>
        <taxon>Sedentaria</taxon>
        <taxon>Canalipalpata</taxon>
        <taxon>Sabellida</taxon>
        <taxon>Oweniida</taxon>
        <taxon>Oweniidae</taxon>
        <taxon>Owenia</taxon>
    </lineage>
</organism>
<name>A0A8J1TEF3_OWEFU</name>
<dbReference type="SMART" id="SM00256">
    <property type="entry name" value="FBOX"/>
    <property type="match status" value="1"/>
</dbReference>
<proteinExistence type="predicted"/>
<dbReference type="Proteomes" id="UP000749559">
    <property type="component" value="Unassembled WGS sequence"/>
</dbReference>
<dbReference type="Gene3D" id="2.130.10.10">
    <property type="entry name" value="YVTN repeat-like/Quinoprotein amine dehydrogenase"/>
    <property type="match status" value="2"/>
</dbReference>
<dbReference type="PROSITE" id="PS50181">
    <property type="entry name" value="FBOX"/>
    <property type="match status" value="1"/>
</dbReference>
<gene>
    <name evidence="2" type="ORF">OFUS_LOCUS22970</name>
</gene>
<dbReference type="InterPro" id="IPR001810">
    <property type="entry name" value="F-box_dom"/>
</dbReference>
<dbReference type="CDD" id="cd00200">
    <property type="entry name" value="WD40"/>
    <property type="match status" value="1"/>
</dbReference>
<evidence type="ECO:0000313" key="2">
    <source>
        <dbReference type="EMBL" id="CAH1798892.1"/>
    </source>
</evidence>
<dbReference type="InterPro" id="IPR015943">
    <property type="entry name" value="WD40/YVTN_repeat-like_dom_sf"/>
</dbReference>
<accession>A0A8J1TEF3</accession>
<dbReference type="PANTHER" id="PTHR22847:SF736">
    <property type="entry name" value="F-BOX DOMAIN-CONTAINING PROTEIN"/>
    <property type="match status" value="1"/>
</dbReference>
<feature type="region of interest" description="Disordered" evidence="1">
    <location>
        <begin position="148"/>
        <end position="176"/>
    </location>
</feature>
<sequence length="693" mass="79630">MDAKILAPQPSPWRGYGGLAPTMNSVEFDKQLDRISHWLEQWDHYMRCNILEGLLHRSNLNQIQFLWTVVQPALHRDFMYTAKKEFPSQTFQPVSTYTSREVKEKASRLRQLDHFHRVKSAHVQHVMQVKNAVKEPTLPDILTMQSKEKTKVKSQHSKDHGSSLPHLPGTIGPNGDATQAPITAALFLGTDTCSSWQAIKSAPPYLRFVDMPVRRHIQDQQNELPSQFSITDSQSFRNQPSVDLSQSLRYRKQKKQNLHRRSRSDSLPTNSKLPEEAWRLYHWYTDQWTDVRRNEFWTRTLLKLDPRQHYFLSSFLCVKQYRDFIALLPTHLALHILSFLSPVELVNASRVSKTWARVSDDNELWASKCDEVELEIPISGNPDWKRIFKENMYLKLNWEMGRCRILDIKGHTHNVLSVTFDKKRLASGSLDRTIKIWDIKTGACLQTLKGHNKGIWCLKFFTKNLLISGCNDGTIKVWNLRSGTCARTLLGHEGPVWAMARRGNTLVSASQDRTGKIWDISRCMLLWTLKGHNAAVFTCDISEDGALAITGSADRSIRIWEVETGKLKKVIWASTTTSIMSVSYYKGYIACTYGETICFYKTNAKKAVLLKTYKEHTKRIETVQLKMSNLSKDEGMIVSAGKDGLVKYWDTTQDASMQTFKGHHGQVNAITFDELRIASASYDNKIKVWDFNI</sequence>
<dbReference type="PROSITE" id="PS50294">
    <property type="entry name" value="WD_REPEATS_REGION"/>
    <property type="match status" value="4"/>
</dbReference>